<accession>A0A8H6HEW5</accession>
<dbReference type="EMBL" id="JACGCI010000120">
    <property type="protein sequence ID" value="KAF6744511.1"/>
    <property type="molecule type" value="Genomic_DNA"/>
</dbReference>
<comment type="caution">
    <text evidence="1">The sequence shown here is derived from an EMBL/GenBank/DDBJ whole genome shotgun (WGS) entry which is preliminary data.</text>
</comment>
<name>A0A8H6HEW5_9AGAR</name>
<sequence length="106" mass="12403">LLFEHQVHRVRHQAKILLPSGTRRIDMYSSPEDYGGMDKLIKIPAEDIDRMLAQWEDPSLFRFGTLDEVENYENLYQSIGVPELLPSDGWTIFHHIVTLARKRLQV</sequence>
<reference evidence="1 2" key="1">
    <citation type="submission" date="2020-07" db="EMBL/GenBank/DDBJ databases">
        <title>Comparative genomics of pyrophilous fungi reveals a link between fire events and developmental genes.</title>
        <authorList>
            <consortium name="DOE Joint Genome Institute"/>
            <person name="Steindorff A.S."/>
            <person name="Carver A."/>
            <person name="Calhoun S."/>
            <person name="Stillman K."/>
            <person name="Liu H."/>
            <person name="Lipzen A."/>
            <person name="Pangilinan J."/>
            <person name="Labutti K."/>
            <person name="Bruns T.D."/>
            <person name="Grigoriev I.V."/>
        </authorList>
    </citation>
    <scope>NUCLEOTIDE SEQUENCE [LARGE SCALE GENOMIC DNA]</scope>
    <source>
        <strain evidence="1 2">CBS 144469</strain>
    </source>
</reference>
<keyword evidence="2" id="KW-1185">Reference proteome</keyword>
<protein>
    <submittedName>
        <fullName evidence="1">Uncharacterized protein</fullName>
    </submittedName>
</protein>
<evidence type="ECO:0000313" key="1">
    <source>
        <dbReference type="EMBL" id="KAF6744511.1"/>
    </source>
</evidence>
<dbReference type="Proteomes" id="UP000521943">
    <property type="component" value="Unassembled WGS sequence"/>
</dbReference>
<dbReference type="OrthoDB" id="3054845at2759"/>
<dbReference type="AlphaFoldDB" id="A0A8H6HEW5"/>
<evidence type="ECO:0000313" key="2">
    <source>
        <dbReference type="Proteomes" id="UP000521943"/>
    </source>
</evidence>
<organism evidence="1 2">
    <name type="scientific">Ephemerocybe angulata</name>
    <dbReference type="NCBI Taxonomy" id="980116"/>
    <lineage>
        <taxon>Eukaryota</taxon>
        <taxon>Fungi</taxon>
        <taxon>Dikarya</taxon>
        <taxon>Basidiomycota</taxon>
        <taxon>Agaricomycotina</taxon>
        <taxon>Agaricomycetes</taxon>
        <taxon>Agaricomycetidae</taxon>
        <taxon>Agaricales</taxon>
        <taxon>Agaricineae</taxon>
        <taxon>Psathyrellaceae</taxon>
        <taxon>Ephemerocybe</taxon>
    </lineage>
</organism>
<proteinExistence type="predicted"/>
<gene>
    <name evidence="1" type="ORF">DFP72DRAFT_825746</name>
</gene>
<feature type="non-terminal residue" evidence="1">
    <location>
        <position position="1"/>
    </location>
</feature>